<name>A0A2N3WKD6_9PSEU</name>
<evidence type="ECO:0000313" key="2">
    <source>
        <dbReference type="EMBL" id="MBB2500066.1"/>
    </source>
</evidence>
<dbReference type="Proteomes" id="UP000550260">
    <property type="component" value="Unassembled WGS sequence"/>
</dbReference>
<reference evidence="2 5" key="2">
    <citation type="submission" date="2020-08" db="EMBL/GenBank/DDBJ databases">
        <title>Amycolatopsis echigonensis JCM 21831.</title>
        <authorList>
            <person name="Tedsree N."/>
            <person name="Kuncharoen N."/>
            <person name="Likhitwitayawuid K."/>
            <person name="Tanasupawat S."/>
        </authorList>
    </citation>
    <scope>NUCLEOTIDE SEQUENCE [LARGE SCALE GENOMIC DNA]</scope>
    <source>
        <strain evidence="2 5">JCM 21831</strain>
    </source>
</reference>
<evidence type="ECO:0000313" key="3">
    <source>
        <dbReference type="EMBL" id="PKV94333.1"/>
    </source>
</evidence>
<keyword evidence="4" id="KW-1185">Reference proteome</keyword>
<dbReference type="OrthoDB" id="3631719at2"/>
<gene>
    <name evidence="3" type="ORF">ATK30_5210</name>
    <name evidence="2" type="ORF">H5411_13130</name>
</gene>
<reference evidence="3 4" key="1">
    <citation type="submission" date="2017-12" db="EMBL/GenBank/DDBJ databases">
        <title>Sequencing the genomes of 1000 Actinobacteria strains.</title>
        <authorList>
            <person name="Klenk H.-P."/>
        </authorList>
    </citation>
    <scope>NUCLEOTIDE SEQUENCE [LARGE SCALE GENOMIC DNA]</scope>
    <source>
        <strain evidence="3 4">DSM 45165</strain>
    </source>
</reference>
<proteinExistence type="predicted"/>
<dbReference type="AlphaFoldDB" id="A0A2N3WKD6"/>
<feature type="compositionally biased region" description="Basic residues" evidence="1">
    <location>
        <begin position="142"/>
        <end position="154"/>
    </location>
</feature>
<comment type="caution">
    <text evidence="3">The sequence shown here is derived from an EMBL/GenBank/DDBJ whole genome shotgun (WGS) entry which is preliminary data.</text>
</comment>
<organism evidence="3 4">
    <name type="scientific">Amycolatopsis echigonensis</name>
    <dbReference type="NCBI Taxonomy" id="2576905"/>
    <lineage>
        <taxon>Bacteria</taxon>
        <taxon>Bacillati</taxon>
        <taxon>Actinomycetota</taxon>
        <taxon>Actinomycetes</taxon>
        <taxon>Pseudonocardiales</taxon>
        <taxon>Pseudonocardiaceae</taxon>
        <taxon>Amycolatopsis</taxon>
    </lineage>
</organism>
<evidence type="ECO:0000313" key="5">
    <source>
        <dbReference type="Proteomes" id="UP000550260"/>
    </source>
</evidence>
<dbReference type="Proteomes" id="UP000233750">
    <property type="component" value="Unassembled WGS sequence"/>
</dbReference>
<feature type="region of interest" description="Disordered" evidence="1">
    <location>
        <begin position="124"/>
        <end position="154"/>
    </location>
</feature>
<evidence type="ECO:0000313" key="4">
    <source>
        <dbReference type="Proteomes" id="UP000233750"/>
    </source>
</evidence>
<evidence type="ECO:0000256" key="1">
    <source>
        <dbReference type="SAM" id="MobiDB-lite"/>
    </source>
</evidence>
<protein>
    <submittedName>
        <fullName evidence="3">Uncharacterized protein</fullName>
    </submittedName>
</protein>
<accession>A0A8E1VXB7</accession>
<accession>A0A2N3WKD6</accession>
<dbReference type="EMBL" id="PJMY01000003">
    <property type="protein sequence ID" value="PKV94333.1"/>
    <property type="molecule type" value="Genomic_DNA"/>
</dbReference>
<dbReference type="EMBL" id="JACJHR010000015">
    <property type="protein sequence ID" value="MBB2500066.1"/>
    <property type="molecule type" value="Genomic_DNA"/>
</dbReference>
<sequence length="154" mass="16563">MHRAPAFLPLTVDAAARLDAGLLLRQALVTDRAADECWTALLAGCGTAARRGLAPQLRRLSEATSEHVGVRWWFAEGTGHRRRVASAQENLEDAIADGDGQEFALAFVGYDHAMASAVVACPRRTRPSVPGQPGTAAERGSLRRQPRAPQGRRT</sequence>